<keyword evidence="2" id="KW-0328">Glycosyltransferase</keyword>
<proteinExistence type="predicted"/>
<evidence type="ECO:0000313" key="2">
    <source>
        <dbReference type="EMBL" id="MFC4624069.1"/>
    </source>
</evidence>
<protein>
    <submittedName>
        <fullName evidence="2">Glycosyltransferase</fullName>
        <ecNumber evidence="2">2.4.-.-</ecNumber>
    </submittedName>
</protein>
<dbReference type="InterPro" id="IPR001173">
    <property type="entry name" value="Glyco_trans_2-like"/>
</dbReference>
<dbReference type="EMBL" id="JBHSEL010000023">
    <property type="protein sequence ID" value="MFC4624069.1"/>
    <property type="molecule type" value="Genomic_DNA"/>
</dbReference>
<dbReference type="RefSeq" id="WP_374831619.1">
    <property type="nucleotide sequence ID" value="NZ_JBHEEZ010000009.1"/>
</dbReference>
<reference evidence="3" key="1">
    <citation type="journal article" date="2019" name="Int. J. Syst. Evol. Microbiol.">
        <title>The Global Catalogue of Microorganisms (GCM) 10K type strain sequencing project: providing services to taxonomists for standard genome sequencing and annotation.</title>
        <authorList>
            <consortium name="The Broad Institute Genomics Platform"/>
            <consortium name="The Broad Institute Genome Sequencing Center for Infectious Disease"/>
            <person name="Wu L."/>
            <person name="Ma J."/>
        </authorList>
    </citation>
    <scope>NUCLEOTIDE SEQUENCE [LARGE SCALE GENOMIC DNA]</scope>
    <source>
        <strain evidence="3">CGMCC 1.15731</strain>
    </source>
</reference>
<evidence type="ECO:0000259" key="1">
    <source>
        <dbReference type="Pfam" id="PF00535"/>
    </source>
</evidence>
<accession>A0ABV9H2N4</accession>
<gene>
    <name evidence="2" type="ORF">ACFO1V_02300</name>
</gene>
<dbReference type="Gene3D" id="3.90.550.10">
    <property type="entry name" value="Spore Coat Polysaccharide Biosynthesis Protein SpsA, Chain A"/>
    <property type="match status" value="1"/>
</dbReference>
<evidence type="ECO:0000313" key="3">
    <source>
        <dbReference type="Proteomes" id="UP001596042"/>
    </source>
</evidence>
<name>A0ABV9H2N4_9HYPH</name>
<dbReference type="Proteomes" id="UP001596042">
    <property type="component" value="Unassembled WGS sequence"/>
</dbReference>
<dbReference type="SUPFAM" id="SSF53448">
    <property type="entry name" value="Nucleotide-diphospho-sugar transferases"/>
    <property type="match status" value="1"/>
</dbReference>
<dbReference type="PANTHER" id="PTHR43179">
    <property type="entry name" value="RHAMNOSYLTRANSFERASE WBBL"/>
    <property type="match status" value="1"/>
</dbReference>
<keyword evidence="3" id="KW-1185">Reference proteome</keyword>
<dbReference type="PANTHER" id="PTHR43179:SF10">
    <property type="entry name" value="GLYCOSYL TRANSFERASE"/>
    <property type="match status" value="1"/>
</dbReference>
<dbReference type="EC" id="2.4.-.-" evidence="2"/>
<sequence>MSTELTICIVLFKPDLVELFRTFDALLVAIKALEASVGTRLLIVDNSPDASLDLSAHPLFSVVETEIASGQGNVGFGRANNIALKKGVGTYHLVLNPDVEMAPDALIKALHFMDANPQCGLLSPAATAPDGRTQYLCKRYPSLFDLFLRGFMPASVRQLFRKRLDRYEMKEETGDDVFWDPPIVSGCFMLFRGDVFRTLGGFDPRYMLYFEDFDISLRAGRQARIAYVPDVKIVHGGGNAAQKGWWHIAQFLKSAAIFFPSHGIKLF</sequence>
<comment type="caution">
    <text evidence="2">The sequence shown here is derived from an EMBL/GenBank/DDBJ whole genome shotgun (WGS) entry which is preliminary data.</text>
</comment>
<organism evidence="2 3">
    <name type="scientific">Daeguia caeni</name>
    <dbReference type="NCBI Taxonomy" id="439612"/>
    <lineage>
        <taxon>Bacteria</taxon>
        <taxon>Pseudomonadati</taxon>
        <taxon>Pseudomonadota</taxon>
        <taxon>Alphaproteobacteria</taxon>
        <taxon>Hyphomicrobiales</taxon>
        <taxon>Brucellaceae</taxon>
        <taxon>Daeguia</taxon>
    </lineage>
</organism>
<dbReference type="Pfam" id="PF00535">
    <property type="entry name" value="Glycos_transf_2"/>
    <property type="match status" value="1"/>
</dbReference>
<feature type="domain" description="Glycosyltransferase 2-like" evidence="1">
    <location>
        <begin position="63"/>
        <end position="197"/>
    </location>
</feature>
<dbReference type="InterPro" id="IPR029044">
    <property type="entry name" value="Nucleotide-diphossugar_trans"/>
</dbReference>
<dbReference type="GO" id="GO:0016757">
    <property type="term" value="F:glycosyltransferase activity"/>
    <property type="evidence" value="ECO:0007669"/>
    <property type="project" value="UniProtKB-KW"/>
</dbReference>
<keyword evidence="2" id="KW-0808">Transferase</keyword>